<accession>A0A1J4K8I5</accession>
<protein>
    <submittedName>
        <fullName evidence="4">Myb-like DNA-binding domain containing protein</fullName>
    </submittedName>
</protein>
<evidence type="ECO:0000313" key="5">
    <source>
        <dbReference type="Proteomes" id="UP000179807"/>
    </source>
</evidence>
<dbReference type="Proteomes" id="UP000179807">
    <property type="component" value="Unassembled WGS sequence"/>
</dbReference>
<feature type="domain" description="Myb-like" evidence="2">
    <location>
        <begin position="61"/>
        <end position="111"/>
    </location>
</feature>
<dbReference type="GO" id="GO:0000981">
    <property type="term" value="F:DNA-binding transcription factor activity, RNA polymerase II-specific"/>
    <property type="evidence" value="ECO:0007669"/>
    <property type="project" value="TreeGrafter"/>
</dbReference>
<dbReference type="CDD" id="cd00167">
    <property type="entry name" value="SANT"/>
    <property type="match status" value="2"/>
</dbReference>
<organism evidence="4 5">
    <name type="scientific">Tritrichomonas foetus</name>
    <dbReference type="NCBI Taxonomy" id="1144522"/>
    <lineage>
        <taxon>Eukaryota</taxon>
        <taxon>Metamonada</taxon>
        <taxon>Parabasalia</taxon>
        <taxon>Tritrichomonadida</taxon>
        <taxon>Tritrichomonadidae</taxon>
        <taxon>Tritrichomonas</taxon>
    </lineage>
</organism>
<proteinExistence type="predicted"/>
<dbReference type="PROSITE" id="PS51294">
    <property type="entry name" value="HTH_MYB"/>
    <property type="match status" value="2"/>
</dbReference>
<reference evidence="4" key="1">
    <citation type="submission" date="2016-10" db="EMBL/GenBank/DDBJ databases">
        <authorList>
            <person name="Benchimol M."/>
            <person name="Almeida L.G."/>
            <person name="Vasconcelos A.T."/>
            <person name="Perreira-Neves A."/>
            <person name="Rosa I.A."/>
            <person name="Tasca T."/>
            <person name="Bogo M.R."/>
            <person name="de Souza W."/>
        </authorList>
    </citation>
    <scope>NUCLEOTIDE SEQUENCE [LARGE SCALE GENOMIC DNA]</scope>
    <source>
        <strain evidence="4">K</strain>
    </source>
</reference>
<feature type="region of interest" description="Disordered" evidence="1">
    <location>
        <begin position="199"/>
        <end position="220"/>
    </location>
</feature>
<dbReference type="GO" id="GO:0000978">
    <property type="term" value="F:RNA polymerase II cis-regulatory region sequence-specific DNA binding"/>
    <property type="evidence" value="ECO:0007669"/>
    <property type="project" value="TreeGrafter"/>
</dbReference>
<feature type="compositionally biased region" description="Basic and acidic residues" evidence="1">
    <location>
        <begin position="210"/>
        <end position="220"/>
    </location>
</feature>
<dbReference type="GO" id="GO:0005634">
    <property type="term" value="C:nucleus"/>
    <property type="evidence" value="ECO:0007669"/>
    <property type="project" value="TreeGrafter"/>
</dbReference>
<dbReference type="PROSITE" id="PS50090">
    <property type="entry name" value="MYB_LIKE"/>
    <property type="match status" value="2"/>
</dbReference>
<dbReference type="EMBL" id="MLAK01000748">
    <property type="protein sequence ID" value="OHT05741.1"/>
    <property type="molecule type" value="Genomic_DNA"/>
</dbReference>
<feature type="region of interest" description="Disordered" evidence="1">
    <location>
        <begin position="114"/>
        <end position="141"/>
    </location>
</feature>
<evidence type="ECO:0000259" key="3">
    <source>
        <dbReference type="PROSITE" id="PS51294"/>
    </source>
</evidence>
<evidence type="ECO:0000256" key="1">
    <source>
        <dbReference type="SAM" id="MobiDB-lite"/>
    </source>
</evidence>
<dbReference type="PANTHER" id="PTHR45614:SF253">
    <property type="entry name" value="CHROMOSOME UNDETERMINED SCAFFOLD_38, WHOLE GENOME SHOTGUN SEQUENCE"/>
    <property type="match status" value="1"/>
</dbReference>
<sequence>MMYMMQMKASNNMKRKFSEKEDQIILQMVEHFGIHSWNKISEALGTRTPRQCRERWRHYLKPVIKPTSWTQEEDQLLEMKFNELGPKWSIIAPFLPGRTEVNVKNRWTRICRIRKKQNKTSSKAKTTKKVSHQKQSEISSTKELEKHIILPQQSCSITKKADFIPIYHSFSSFSSLSPNYSNRNDGSDSNFGFPLNQKTDLQSVPCGSKPSREEKLENGKKSEKLFPSIFDLMSAENIVPITPLLVDLMKTPNNDKLV</sequence>
<feature type="domain" description="HTH myb-type" evidence="3">
    <location>
        <begin position="14"/>
        <end position="64"/>
    </location>
</feature>
<evidence type="ECO:0000259" key="2">
    <source>
        <dbReference type="PROSITE" id="PS50090"/>
    </source>
</evidence>
<name>A0A1J4K8I5_9EUKA</name>
<comment type="caution">
    <text evidence="4">The sequence shown here is derived from an EMBL/GenBank/DDBJ whole genome shotgun (WGS) entry which is preliminary data.</text>
</comment>
<dbReference type="VEuPathDB" id="TrichDB:TRFO_26488"/>
<dbReference type="InterPro" id="IPR009057">
    <property type="entry name" value="Homeodomain-like_sf"/>
</dbReference>
<dbReference type="AlphaFoldDB" id="A0A1J4K8I5"/>
<dbReference type="Pfam" id="PF13921">
    <property type="entry name" value="Myb_DNA-bind_6"/>
    <property type="match status" value="1"/>
</dbReference>
<dbReference type="InterPro" id="IPR017930">
    <property type="entry name" value="Myb_dom"/>
</dbReference>
<dbReference type="InterPro" id="IPR001005">
    <property type="entry name" value="SANT/Myb"/>
</dbReference>
<dbReference type="PANTHER" id="PTHR45614">
    <property type="entry name" value="MYB PROTEIN-RELATED"/>
    <property type="match status" value="1"/>
</dbReference>
<evidence type="ECO:0000313" key="4">
    <source>
        <dbReference type="EMBL" id="OHT05741.1"/>
    </source>
</evidence>
<dbReference type="OrthoDB" id="2143914at2759"/>
<feature type="domain" description="HTH myb-type" evidence="3">
    <location>
        <begin position="68"/>
        <end position="115"/>
    </location>
</feature>
<feature type="domain" description="Myb-like" evidence="2">
    <location>
        <begin position="9"/>
        <end position="60"/>
    </location>
</feature>
<gene>
    <name evidence="4" type="ORF">TRFO_26488</name>
</gene>
<dbReference type="InterPro" id="IPR050560">
    <property type="entry name" value="MYB_TF"/>
</dbReference>
<dbReference type="SMART" id="SM00717">
    <property type="entry name" value="SANT"/>
    <property type="match status" value="2"/>
</dbReference>
<keyword evidence="5" id="KW-1185">Reference proteome</keyword>
<dbReference type="GeneID" id="94839682"/>
<dbReference type="RefSeq" id="XP_068358877.1">
    <property type="nucleotide sequence ID" value="XM_068504978.1"/>
</dbReference>
<dbReference type="Gene3D" id="1.10.10.60">
    <property type="entry name" value="Homeodomain-like"/>
    <property type="match status" value="2"/>
</dbReference>
<dbReference type="SUPFAM" id="SSF46689">
    <property type="entry name" value="Homeodomain-like"/>
    <property type="match status" value="1"/>
</dbReference>